<accession>A6BHF8</accession>
<reference evidence="3 4" key="1">
    <citation type="submission" date="2007-03" db="EMBL/GenBank/DDBJ databases">
        <authorList>
            <person name="Fulton L."/>
            <person name="Clifton S."/>
            <person name="Fulton B."/>
            <person name="Xu J."/>
            <person name="Minx P."/>
            <person name="Pepin K.H."/>
            <person name="Johnson M."/>
            <person name="Thiruvilangam P."/>
            <person name="Bhonagiri V."/>
            <person name="Nash W.E."/>
            <person name="Mardis E.R."/>
            <person name="Wilson R.K."/>
        </authorList>
    </citation>
    <scope>NUCLEOTIDE SEQUENCE [LARGE SCALE GENOMIC DNA]</scope>
    <source>
        <strain evidence="3 4">DSM 13814</strain>
    </source>
</reference>
<evidence type="ECO:0000259" key="1">
    <source>
        <dbReference type="Pfam" id="PF05592"/>
    </source>
</evidence>
<gene>
    <name evidence="3" type="ORF">DORLON_01734</name>
</gene>
<dbReference type="Pfam" id="PF08531">
    <property type="entry name" value="Bac_rhamnosid_N"/>
    <property type="match status" value="1"/>
</dbReference>
<evidence type="ECO:0000259" key="2">
    <source>
        <dbReference type="Pfam" id="PF08531"/>
    </source>
</evidence>
<comment type="caution">
    <text evidence="3">The sequence shown here is derived from an EMBL/GenBank/DDBJ whole genome shotgun (WGS) entry which is preliminary data.</text>
</comment>
<dbReference type="PANTHER" id="PTHR33307">
    <property type="entry name" value="ALPHA-RHAMNOSIDASE (EUROFUNG)"/>
    <property type="match status" value="1"/>
</dbReference>
<name>A6BHF8_9FIRM</name>
<dbReference type="PANTHER" id="PTHR33307:SF6">
    <property type="entry name" value="ALPHA-RHAMNOSIDASE (EUROFUNG)-RELATED"/>
    <property type="match status" value="1"/>
</dbReference>
<evidence type="ECO:0000313" key="4">
    <source>
        <dbReference type="Proteomes" id="UP000004016"/>
    </source>
</evidence>
<dbReference type="AlphaFoldDB" id="A6BHF8"/>
<proteinExistence type="predicted"/>
<reference evidence="3 4" key="2">
    <citation type="submission" date="2007-04" db="EMBL/GenBank/DDBJ databases">
        <title>Draft genome sequence of Dorea longicatena (DSM 13814).</title>
        <authorList>
            <person name="Sudarsanam P."/>
            <person name="Ley R."/>
            <person name="Guruge J."/>
            <person name="Turnbaugh P.J."/>
            <person name="Mahowald M."/>
            <person name="Liep D."/>
            <person name="Gordon J."/>
        </authorList>
    </citation>
    <scope>NUCLEOTIDE SEQUENCE [LARGE SCALE GENOMIC DNA]</scope>
    <source>
        <strain evidence="3 4">DSM 13814</strain>
    </source>
</reference>
<dbReference type="RefSeq" id="WP_006428612.1">
    <property type="nucleotide sequence ID" value="NZ_DS264416.1"/>
</dbReference>
<dbReference type="EMBL" id="AAXB02000008">
    <property type="protein sequence ID" value="EDM62918.1"/>
    <property type="molecule type" value="Genomic_DNA"/>
</dbReference>
<dbReference type="HOGENOM" id="CLU_733062_0_0_9"/>
<organism evidence="3 4">
    <name type="scientific">Dorea longicatena DSM 13814</name>
    <dbReference type="NCBI Taxonomy" id="411462"/>
    <lineage>
        <taxon>Bacteria</taxon>
        <taxon>Bacillati</taxon>
        <taxon>Bacillota</taxon>
        <taxon>Clostridia</taxon>
        <taxon>Lachnospirales</taxon>
        <taxon>Lachnospiraceae</taxon>
        <taxon>Dorea</taxon>
    </lineage>
</organism>
<dbReference type="InterPro" id="IPR008902">
    <property type="entry name" value="Rhamnosid_concanavalin"/>
</dbReference>
<dbReference type="eggNOG" id="COG3387">
    <property type="taxonomic scope" value="Bacteria"/>
</dbReference>
<evidence type="ECO:0000313" key="3">
    <source>
        <dbReference type="EMBL" id="EDM62918.1"/>
    </source>
</evidence>
<dbReference type="GeneID" id="93136338"/>
<feature type="domain" description="Alpha-L-rhamnosidase concanavalin-like" evidence="1">
    <location>
        <begin position="189"/>
        <end position="286"/>
    </location>
</feature>
<dbReference type="Proteomes" id="UP000004016">
    <property type="component" value="Unassembled WGS sequence"/>
</dbReference>
<sequence length="377" mass="42889">MEKSLDLSNVEKVLFATTATSPEYSRQYVYNLYVNGESIGVGPTRLDGNNLYYNVYDITDSLTNGQNVIGCACYAEQRRAFLGQLICYYKDGTKKIMANTGTDRKEWTSLNGDEAYGNNSTNVGTKQYYTQTAENLNSSKYPKGWLLQAYNDEKWTQPSASGEMKNYQLCPYKSGVVNRYRQSPAEIKKIAESRYVIDFGNEMIGNVSVQLLGLTSQKWSVGYGEELNPDGSVKSEMRTGNIYRETWNLTPGYQEMSTINMKAFRYMEITGCTEKLSINNITGWQVRQKTENQELQFSSNNSILNDEYNLAKKTIENTSQDMYVDTQSRESQNYAGDTFINMMTATSMNLNYSLAAHSVEYALNHPTWPSEYMLYTV</sequence>
<dbReference type="InterPro" id="IPR013737">
    <property type="entry name" value="Bac_rhamnosid_N"/>
</dbReference>
<dbReference type="Gene3D" id="2.60.120.260">
    <property type="entry name" value="Galactose-binding domain-like"/>
    <property type="match status" value="2"/>
</dbReference>
<feature type="domain" description="Bacterial alpha-L-rhamnosidase N-terminal" evidence="2">
    <location>
        <begin position="29"/>
        <end position="159"/>
    </location>
</feature>
<dbReference type="InterPro" id="IPR012341">
    <property type="entry name" value="6hp_glycosidase-like_sf"/>
</dbReference>
<dbReference type="Pfam" id="PF05592">
    <property type="entry name" value="Bac_rhamnosid"/>
    <property type="match status" value="1"/>
</dbReference>
<protein>
    <submittedName>
        <fullName evidence="3">Alpha-L-rhamnosidase N-terminal domain protein</fullName>
    </submittedName>
</protein>
<dbReference type="InterPro" id="IPR016007">
    <property type="entry name" value="Alpha_rhamnosid"/>
</dbReference>
<dbReference type="Gene3D" id="1.50.10.10">
    <property type="match status" value="1"/>
</dbReference>
<dbReference type="GO" id="GO:0005975">
    <property type="term" value="P:carbohydrate metabolic process"/>
    <property type="evidence" value="ECO:0007669"/>
    <property type="project" value="InterPro"/>
</dbReference>